<comment type="caution">
    <text evidence="3">The sequence shown here is derived from an EMBL/GenBank/DDBJ whole genome shotgun (WGS) entry which is preliminary data.</text>
</comment>
<dbReference type="Proteomes" id="UP000645828">
    <property type="component" value="Unassembled WGS sequence"/>
</dbReference>
<evidence type="ECO:0000256" key="1">
    <source>
        <dbReference type="SAM" id="Phobius"/>
    </source>
</evidence>
<organism evidence="3 4">
    <name type="scientific">Nyctereutes procyonoides</name>
    <name type="common">Raccoon dog</name>
    <name type="synonym">Canis procyonoides</name>
    <dbReference type="NCBI Taxonomy" id="34880"/>
    <lineage>
        <taxon>Eukaryota</taxon>
        <taxon>Metazoa</taxon>
        <taxon>Chordata</taxon>
        <taxon>Craniata</taxon>
        <taxon>Vertebrata</taxon>
        <taxon>Euteleostomi</taxon>
        <taxon>Mammalia</taxon>
        <taxon>Eutheria</taxon>
        <taxon>Laurasiatheria</taxon>
        <taxon>Carnivora</taxon>
        <taxon>Caniformia</taxon>
        <taxon>Canidae</taxon>
        <taxon>Nyctereutes</taxon>
    </lineage>
</organism>
<dbReference type="InterPro" id="IPR036179">
    <property type="entry name" value="Ig-like_dom_sf"/>
</dbReference>
<protein>
    <submittedName>
        <fullName evidence="3">(raccoon dog) hypothetical protein</fullName>
    </submittedName>
</protein>
<dbReference type="InterPro" id="IPR007110">
    <property type="entry name" value="Ig-like_dom"/>
</dbReference>
<proteinExistence type="predicted"/>
<dbReference type="InterPro" id="IPR013783">
    <property type="entry name" value="Ig-like_fold"/>
</dbReference>
<feature type="domain" description="Ig-like" evidence="2">
    <location>
        <begin position="55"/>
        <end position="133"/>
    </location>
</feature>
<dbReference type="PROSITE" id="PS50835">
    <property type="entry name" value="IG_LIKE"/>
    <property type="match status" value="1"/>
</dbReference>
<dbReference type="EMBL" id="CAJHUB010000669">
    <property type="protein sequence ID" value="CAD7672617.1"/>
    <property type="molecule type" value="Genomic_DNA"/>
</dbReference>
<evidence type="ECO:0000313" key="4">
    <source>
        <dbReference type="Proteomes" id="UP000645828"/>
    </source>
</evidence>
<keyword evidence="1" id="KW-0812">Transmembrane</keyword>
<evidence type="ECO:0000313" key="3">
    <source>
        <dbReference type="EMBL" id="CAD7672617.1"/>
    </source>
</evidence>
<dbReference type="Gene3D" id="2.60.40.10">
    <property type="entry name" value="Immunoglobulins"/>
    <property type="match status" value="1"/>
</dbReference>
<dbReference type="SUPFAM" id="SSF48726">
    <property type="entry name" value="Immunoglobulin"/>
    <property type="match status" value="1"/>
</dbReference>
<reference evidence="3" key="1">
    <citation type="submission" date="2020-12" db="EMBL/GenBank/DDBJ databases">
        <authorList>
            <consortium name="Molecular Ecology Group"/>
        </authorList>
    </citation>
    <scope>NUCLEOTIDE SEQUENCE</scope>
    <source>
        <strain evidence="3">TBG_1078</strain>
    </source>
</reference>
<evidence type="ECO:0000259" key="2">
    <source>
        <dbReference type="PROSITE" id="PS50835"/>
    </source>
</evidence>
<accession>A0A811Y6P7</accession>
<keyword evidence="4" id="KW-1185">Reference proteome</keyword>
<keyword evidence="1" id="KW-0472">Membrane</keyword>
<dbReference type="AlphaFoldDB" id="A0A811Y6P7"/>
<sequence length="203" mass="22602">MPCSWIGRINIGSRLWTSVDDIGSKTCLTCTLNHHATESIDLDDHSSEYSCIVLPQQAMKSEHATEGKTVTLGCKLDSLPLVSNWVISNNSQSKFFMMSLETNRELHISNLDLEADPGKYTIILLHVQNRSATLWPFLGVVAKAPVLITVIFIYEKWWKPDKVLDDDDMGLAPLKGSRHMNTKGKNLCQRRPNKGLLPLAGAA</sequence>
<name>A0A811Y6P7_NYCPR</name>
<gene>
    <name evidence="3" type="ORF">NYPRO_LOCUS5411</name>
</gene>
<keyword evidence="1" id="KW-1133">Transmembrane helix</keyword>
<feature type="transmembrane region" description="Helical" evidence="1">
    <location>
        <begin position="134"/>
        <end position="154"/>
    </location>
</feature>